<evidence type="ECO:0000256" key="2">
    <source>
        <dbReference type="ARBA" id="ARBA00022475"/>
    </source>
</evidence>
<name>A0A0S4NES6_9BACT</name>
<keyword evidence="4 6" id="KW-1133">Transmembrane helix</keyword>
<dbReference type="CDD" id="cd13128">
    <property type="entry name" value="MATE_Wzx_like"/>
    <property type="match status" value="1"/>
</dbReference>
<dbReference type="Proteomes" id="UP000320623">
    <property type="component" value="Unassembled WGS sequence"/>
</dbReference>
<feature type="transmembrane region" description="Helical" evidence="6">
    <location>
        <begin position="130"/>
        <end position="148"/>
    </location>
</feature>
<feature type="transmembrane region" description="Helical" evidence="6">
    <location>
        <begin position="229"/>
        <end position="249"/>
    </location>
</feature>
<dbReference type="PANTHER" id="PTHR30250:SF26">
    <property type="entry name" value="PSMA PROTEIN"/>
    <property type="match status" value="1"/>
</dbReference>
<feature type="transmembrane region" description="Helical" evidence="6">
    <location>
        <begin position="186"/>
        <end position="208"/>
    </location>
</feature>
<comment type="subcellular location">
    <subcellularLocation>
        <location evidence="1">Cell membrane</location>
        <topology evidence="1">Multi-pass membrane protein</topology>
    </subcellularLocation>
</comment>
<protein>
    <submittedName>
        <fullName evidence="7">Membrane protein involved in the export of O-antigen and teichoic acid</fullName>
    </submittedName>
</protein>
<dbReference type="AlphaFoldDB" id="A0A0S4NES6"/>
<dbReference type="EMBL" id="FAOO01000034">
    <property type="protein sequence ID" value="CUU09305.1"/>
    <property type="molecule type" value="Genomic_DNA"/>
</dbReference>
<proteinExistence type="predicted"/>
<evidence type="ECO:0000256" key="4">
    <source>
        <dbReference type="ARBA" id="ARBA00022989"/>
    </source>
</evidence>
<evidence type="ECO:0000256" key="3">
    <source>
        <dbReference type="ARBA" id="ARBA00022692"/>
    </source>
</evidence>
<feature type="transmembrane region" description="Helical" evidence="6">
    <location>
        <begin position="313"/>
        <end position="329"/>
    </location>
</feature>
<feature type="transmembrane region" description="Helical" evidence="6">
    <location>
        <begin position="160"/>
        <end position="180"/>
    </location>
</feature>
<evidence type="ECO:0000256" key="6">
    <source>
        <dbReference type="SAM" id="Phobius"/>
    </source>
</evidence>
<feature type="transmembrane region" description="Helical" evidence="6">
    <location>
        <begin position="413"/>
        <end position="431"/>
    </location>
</feature>
<evidence type="ECO:0000313" key="7">
    <source>
        <dbReference type="EMBL" id="CUU09305.1"/>
    </source>
</evidence>
<accession>A0A0S4NES6</accession>
<feature type="transmembrane region" description="Helical" evidence="6">
    <location>
        <begin position="383"/>
        <end position="401"/>
    </location>
</feature>
<feature type="transmembrane region" description="Helical" evidence="6">
    <location>
        <begin position="341"/>
        <end position="362"/>
    </location>
</feature>
<sequence length="514" mass="58636">MYKPVSSFILAKNTLYNTLAQVFLTFVSIAFIPILIHKVGDEGFGIILLSWTIIGYFNSLDLGIGRAVSYYVSKFKVLNREIEIYGLVWSALLISLIWGLFIIIGVFTFSKDIVNLLFKLSVSGYSEVENVLKLIAFSSIFILVQSVLRSNLMSFQRFDYINLIQTVAALLQWLGSLVVAYLGFGIFTIVFVTVLIRALSTIVFFIFVKVVSRDIFKYIFVSKDSIVELIKFGMWIGISQFVSFILMYADRFFISSIISTRMATYFIIPSEITTRILFLIPGSLTLVLFPALTERIAIDVNQAHILYMRSLRYIYVLMYPLTLTLFFGAPEVLELWLGKDFAVHSSLAFKILLIGLFINSISQIPLTMIQSMGRPDIITKLQVIELIIYVPLCILLVYKFGINGAASANLIKIFIEASFAFTYITISFKNLQLKTSLLGITKEIYLSSFWFVLYSIVSHLGFKINIILFVYLVLALAFWIVVYVLTFDEEDKKMVIKVRDVILNYIYKTKNVPL</sequence>
<dbReference type="OrthoDB" id="9812647at2"/>
<feature type="transmembrane region" description="Helical" evidence="6">
    <location>
        <begin position="468"/>
        <end position="487"/>
    </location>
</feature>
<dbReference type="PANTHER" id="PTHR30250">
    <property type="entry name" value="PST FAMILY PREDICTED COLANIC ACID TRANSPORTER"/>
    <property type="match status" value="1"/>
</dbReference>
<dbReference type="GO" id="GO:0005886">
    <property type="term" value="C:plasma membrane"/>
    <property type="evidence" value="ECO:0007669"/>
    <property type="project" value="UniProtKB-SubCell"/>
</dbReference>
<evidence type="ECO:0000256" key="5">
    <source>
        <dbReference type="ARBA" id="ARBA00023136"/>
    </source>
</evidence>
<evidence type="ECO:0000256" key="1">
    <source>
        <dbReference type="ARBA" id="ARBA00004651"/>
    </source>
</evidence>
<feature type="transmembrane region" description="Helical" evidence="6">
    <location>
        <begin position="15"/>
        <end position="36"/>
    </location>
</feature>
<organism evidence="7 8">
    <name type="scientific">Candidatus Thermokryptus mobilis</name>
    <dbReference type="NCBI Taxonomy" id="1643428"/>
    <lineage>
        <taxon>Bacteria</taxon>
        <taxon>Pseudomonadati</taxon>
        <taxon>Candidatus Kryptoniota</taxon>
        <taxon>Candidatus Thermokryptus</taxon>
    </lineage>
</organism>
<keyword evidence="3 6" id="KW-0812">Transmembrane</keyword>
<keyword evidence="2" id="KW-1003">Cell membrane</keyword>
<gene>
    <name evidence="7" type="ORF">JGI1_02312</name>
</gene>
<feature type="transmembrane region" description="Helical" evidence="6">
    <location>
        <begin position="84"/>
        <end position="110"/>
    </location>
</feature>
<dbReference type="STRING" id="1643428.GCA_001442855_02257"/>
<feature type="transmembrane region" description="Helical" evidence="6">
    <location>
        <begin position="48"/>
        <end position="72"/>
    </location>
</feature>
<evidence type="ECO:0000313" key="8">
    <source>
        <dbReference type="Proteomes" id="UP000320623"/>
    </source>
</evidence>
<reference evidence="8" key="1">
    <citation type="submission" date="2015-11" db="EMBL/GenBank/DDBJ databases">
        <authorList>
            <person name="Varghese N."/>
        </authorList>
    </citation>
    <scope>NUCLEOTIDE SEQUENCE [LARGE SCALE GENOMIC DNA]</scope>
</reference>
<keyword evidence="8" id="KW-1185">Reference proteome</keyword>
<feature type="transmembrane region" description="Helical" evidence="6">
    <location>
        <begin position="443"/>
        <end position="462"/>
    </location>
</feature>
<feature type="transmembrane region" description="Helical" evidence="6">
    <location>
        <begin position="272"/>
        <end position="292"/>
    </location>
</feature>
<keyword evidence="5 6" id="KW-0472">Membrane</keyword>
<dbReference type="InterPro" id="IPR050833">
    <property type="entry name" value="Poly_Biosynth_Transport"/>
</dbReference>
<dbReference type="Pfam" id="PF13440">
    <property type="entry name" value="Polysacc_synt_3"/>
    <property type="match status" value="1"/>
</dbReference>
<dbReference type="RefSeq" id="WP_140946000.1">
    <property type="nucleotide sequence ID" value="NZ_FAOO01000034.1"/>
</dbReference>